<dbReference type="PANTHER" id="PTHR11669:SF0">
    <property type="entry name" value="PROTEIN STICHEL-LIKE 2"/>
    <property type="match status" value="1"/>
</dbReference>
<organism evidence="14 15">
    <name type="scientific">Candidatus Komeilibacteria bacterium CG_4_10_14_0_8_um_filter_37_78</name>
    <dbReference type="NCBI Taxonomy" id="1974471"/>
    <lineage>
        <taxon>Bacteria</taxon>
        <taxon>Candidatus Komeiliibacteriota</taxon>
    </lineage>
</organism>
<dbReference type="GO" id="GO:0003677">
    <property type="term" value="F:DNA binding"/>
    <property type="evidence" value="ECO:0007669"/>
    <property type="project" value="InterPro"/>
</dbReference>
<sequence>MQAKDTLYNKYRPQSFADIVDQNHIKVTLQNEIAIDKLAHAYIFTGPRGVGKTTIARILAKTLNCENKEDRGAEPCNQCPVCLDINDNKSLDLVEIDAASQTKVEQTRDNIIAASRVTASAGRIKIFIIDEVHMLSSASFNALLKTLEEPPAKVVFILATTEIHKVPETIVSRCQRFDFHRIGINDLVKWMEQICQTEKRQVKKDVLTAIAKQAEGGARDALSLLGQVLSLGDEEITFDQASLILPRSDFVIITELVEHLINQQADQAVTLLNKSLTEGVDLNQLLKDLIEYLRQLLLLKIMGNKEKIMIDMDKDSLKAIHEQSEKISTEQLIFILDTLIAKWQQIKLSSLPQLPIELAFIIICQVEGVADKVNLTPVKPMAEIQPAVSKTVAAPLSESEEKIVEPKVFLEPEQEVSAVSNAATEVKDQSSVKASEVGDQSSAKASEIGDQSSAKASEVGDKKAFNSDKVIKLDDLKDKWDSILKDLKEQNHSLAGFMKVARAIKLENNEFLLGFQYKFHLEVLEDLNKKKIIEEVIGDNLGAKIVVRGIIDEDYEKREMWEVNVIEEQPEVVMASAAVSSVDVVDDTVDVVNEF</sequence>
<proteinExistence type="inferred from homology"/>
<dbReference type="NCBIfam" id="TIGR02397">
    <property type="entry name" value="dnaX_nterm"/>
    <property type="match status" value="1"/>
</dbReference>
<keyword evidence="4 11" id="KW-0235">DNA replication</keyword>
<evidence type="ECO:0000256" key="10">
    <source>
        <dbReference type="ARBA" id="ARBA00049244"/>
    </source>
</evidence>
<dbReference type="Pfam" id="PF22608">
    <property type="entry name" value="DNAX_ATPase_lid"/>
    <property type="match status" value="1"/>
</dbReference>
<comment type="caution">
    <text evidence="14">The sequence shown here is derived from an EMBL/GenBank/DDBJ whole genome shotgun (WGS) entry which is preliminary data.</text>
</comment>
<dbReference type="PANTHER" id="PTHR11669">
    <property type="entry name" value="REPLICATION FACTOR C / DNA POLYMERASE III GAMMA-TAU SUBUNIT"/>
    <property type="match status" value="1"/>
</dbReference>
<dbReference type="GO" id="GO:0009360">
    <property type="term" value="C:DNA polymerase III complex"/>
    <property type="evidence" value="ECO:0007669"/>
    <property type="project" value="InterPro"/>
</dbReference>
<comment type="subunit">
    <text evidence="11">DNA polymerase III contains a core (composed of alpha, epsilon and theta chains) that associates with a tau subunit. This core dimerizes to form the POLIII' complex. PolIII' associates with the gamma complex (composed of gamma, delta, delta', psi and chi chains) and with the beta chain to form the complete DNA polymerase III complex.</text>
</comment>
<name>A0A2M7RF64_9BACT</name>
<keyword evidence="8 11" id="KW-0067">ATP-binding</keyword>
<dbReference type="InterPro" id="IPR027417">
    <property type="entry name" value="P-loop_NTPase"/>
</dbReference>
<keyword evidence="5" id="KW-0479">Metal-binding</keyword>
<dbReference type="InterPro" id="IPR022754">
    <property type="entry name" value="DNA_pol_III_gamma-3"/>
</dbReference>
<dbReference type="CDD" id="cd00009">
    <property type="entry name" value="AAA"/>
    <property type="match status" value="1"/>
</dbReference>
<dbReference type="InterPro" id="IPR045085">
    <property type="entry name" value="HLD_clamp_pol_III_gamma_tau"/>
</dbReference>
<evidence type="ECO:0000313" key="14">
    <source>
        <dbReference type="EMBL" id="PIY95379.1"/>
    </source>
</evidence>
<dbReference type="GO" id="GO:0005524">
    <property type="term" value="F:ATP binding"/>
    <property type="evidence" value="ECO:0007669"/>
    <property type="project" value="UniProtKB-KW"/>
</dbReference>
<dbReference type="SUPFAM" id="SSF48019">
    <property type="entry name" value="post-AAA+ oligomerization domain-like"/>
    <property type="match status" value="1"/>
</dbReference>
<dbReference type="InterPro" id="IPR012763">
    <property type="entry name" value="DNA_pol_III_sug/sutau_N"/>
</dbReference>
<dbReference type="Gene3D" id="1.20.272.10">
    <property type="match status" value="1"/>
</dbReference>
<evidence type="ECO:0000256" key="1">
    <source>
        <dbReference type="ARBA" id="ARBA00006360"/>
    </source>
</evidence>
<evidence type="ECO:0000256" key="7">
    <source>
        <dbReference type="ARBA" id="ARBA00022833"/>
    </source>
</evidence>
<protein>
    <recommendedName>
        <fullName evidence="11">DNA polymerase III subunit gamma/tau</fullName>
        <ecNumber evidence="11">2.7.7.7</ecNumber>
    </recommendedName>
</protein>
<comment type="function">
    <text evidence="11">DNA polymerase III is a complex, multichain enzyme responsible for most of the replicative synthesis in bacteria. This DNA polymerase also exhibits 3' to 5' exonuclease activity.</text>
</comment>
<keyword evidence="2 11" id="KW-0808">Transferase</keyword>
<dbReference type="GO" id="GO:0006261">
    <property type="term" value="P:DNA-templated DNA replication"/>
    <property type="evidence" value="ECO:0007669"/>
    <property type="project" value="TreeGrafter"/>
</dbReference>
<evidence type="ECO:0000256" key="12">
    <source>
        <dbReference type="SAM" id="MobiDB-lite"/>
    </source>
</evidence>
<dbReference type="GO" id="GO:0003887">
    <property type="term" value="F:DNA-directed DNA polymerase activity"/>
    <property type="evidence" value="ECO:0007669"/>
    <property type="project" value="UniProtKB-KW"/>
</dbReference>
<dbReference type="InterPro" id="IPR050238">
    <property type="entry name" value="DNA_Rep/Repair_Clamp_Loader"/>
</dbReference>
<feature type="compositionally biased region" description="Polar residues" evidence="12">
    <location>
        <begin position="431"/>
        <end position="455"/>
    </location>
</feature>
<dbReference type="SMART" id="SM00382">
    <property type="entry name" value="AAA"/>
    <property type="match status" value="1"/>
</dbReference>
<dbReference type="EMBL" id="PFMC01000008">
    <property type="protein sequence ID" value="PIY95379.1"/>
    <property type="molecule type" value="Genomic_DNA"/>
</dbReference>
<evidence type="ECO:0000259" key="13">
    <source>
        <dbReference type="SMART" id="SM00382"/>
    </source>
</evidence>
<accession>A0A2M7RF64</accession>
<dbReference type="NCBIfam" id="NF004046">
    <property type="entry name" value="PRK05563.1"/>
    <property type="match status" value="1"/>
</dbReference>
<evidence type="ECO:0000256" key="5">
    <source>
        <dbReference type="ARBA" id="ARBA00022723"/>
    </source>
</evidence>
<evidence type="ECO:0000256" key="2">
    <source>
        <dbReference type="ARBA" id="ARBA00022679"/>
    </source>
</evidence>
<dbReference type="FunFam" id="3.40.50.300:FF:000014">
    <property type="entry name" value="DNA polymerase III subunit gamma/tau"/>
    <property type="match status" value="1"/>
</dbReference>
<comment type="similarity">
    <text evidence="1 11">Belongs to the DnaX/STICHEL family.</text>
</comment>
<reference evidence="15" key="1">
    <citation type="submission" date="2017-09" db="EMBL/GenBank/DDBJ databases">
        <title>Depth-based differentiation of microbial function through sediment-hosted aquifers and enrichment of novel symbionts in the deep terrestrial subsurface.</title>
        <authorList>
            <person name="Probst A.J."/>
            <person name="Ladd B."/>
            <person name="Jarett J.K."/>
            <person name="Geller-Mcgrath D.E."/>
            <person name="Sieber C.M.K."/>
            <person name="Emerson J.B."/>
            <person name="Anantharaman K."/>
            <person name="Thomas B.C."/>
            <person name="Malmstrom R."/>
            <person name="Stieglmeier M."/>
            <person name="Klingl A."/>
            <person name="Woyke T."/>
            <person name="Ryan C.M."/>
            <person name="Banfield J.F."/>
        </authorList>
    </citation>
    <scope>NUCLEOTIDE SEQUENCE [LARGE SCALE GENOMIC DNA]</scope>
</reference>
<dbReference type="EC" id="2.7.7.7" evidence="11"/>
<evidence type="ECO:0000256" key="3">
    <source>
        <dbReference type="ARBA" id="ARBA00022695"/>
    </source>
</evidence>
<dbReference type="Proteomes" id="UP000228689">
    <property type="component" value="Unassembled WGS sequence"/>
</dbReference>
<evidence type="ECO:0000256" key="6">
    <source>
        <dbReference type="ARBA" id="ARBA00022741"/>
    </source>
</evidence>
<evidence type="ECO:0000256" key="9">
    <source>
        <dbReference type="ARBA" id="ARBA00022932"/>
    </source>
</evidence>
<keyword evidence="6 11" id="KW-0547">Nucleotide-binding</keyword>
<dbReference type="Gene3D" id="1.10.8.60">
    <property type="match status" value="1"/>
</dbReference>
<dbReference type="InterPro" id="IPR008921">
    <property type="entry name" value="DNA_pol3_clamp-load_cplx_C"/>
</dbReference>
<dbReference type="InterPro" id="IPR003593">
    <property type="entry name" value="AAA+_ATPase"/>
</dbReference>
<keyword evidence="7" id="KW-0862">Zinc</keyword>
<evidence type="ECO:0000313" key="15">
    <source>
        <dbReference type="Proteomes" id="UP000228689"/>
    </source>
</evidence>
<dbReference type="Pfam" id="PF12169">
    <property type="entry name" value="DNA_pol3_gamma3"/>
    <property type="match status" value="1"/>
</dbReference>
<dbReference type="SUPFAM" id="SSF52540">
    <property type="entry name" value="P-loop containing nucleoside triphosphate hydrolases"/>
    <property type="match status" value="1"/>
</dbReference>
<evidence type="ECO:0000256" key="8">
    <source>
        <dbReference type="ARBA" id="ARBA00022840"/>
    </source>
</evidence>
<keyword evidence="9 11" id="KW-0239">DNA-directed DNA polymerase</keyword>
<dbReference type="GO" id="GO:0046872">
    <property type="term" value="F:metal ion binding"/>
    <property type="evidence" value="ECO:0007669"/>
    <property type="project" value="UniProtKB-KW"/>
</dbReference>
<dbReference type="Pfam" id="PF13177">
    <property type="entry name" value="DNA_pol3_delta2"/>
    <property type="match status" value="1"/>
</dbReference>
<evidence type="ECO:0000256" key="4">
    <source>
        <dbReference type="ARBA" id="ARBA00022705"/>
    </source>
</evidence>
<keyword evidence="3 11" id="KW-0548">Nucleotidyltransferase</keyword>
<dbReference type="AlphaFoldDB" id="A0A2M7RF64"/>
<feature type="domain" description="AAA+ ATPase" evidence="13">
    <location>
        <begin position="38"/>
        <end position="183"/>
    </location>
</feature>
<comment type="catalytic activity">
    <reaction evidence="10 11">
        <text>DNA(n) + a 2'-deoxyribonucleoside 5'-triphosphate = DNA(n+1) + diphosphate</text>
        <dbReference type="Rhea" id="RHEA:22508"/>
        <dbReference type="Rhea" id="RHEA-COMP:17339"/>
        <dbReference type="Rhea" id="RHEA-COMP:17340"/>
        <dbReference type="ChEBI" id="CHEBI:33019"/>
        <dbReference type="ChEBI" id="CHEBI:61560"/>
        <dbReference type="ChEBI" id="CHEBI:173112"/>
        <dbReference type="EC" id="2.7.7.7"/>
    </reaction>
</comment>
<evidence type="ECO:0000256" key="11">
    <source>
        <dbReference type="RuleBase" id="RU364063"/>
    </source>
</evidence>
<feature type="region of interest" description="Disordered" evidence="12">
    <location>
        <begin position="430"/>
        <end position="460"/>
    </location>
</feature>
<gene>
    <name evidence="11" type="primary">dnaX</name>
    <name evidence="14" type="ORF">COY67_00225</name>
</gene>
<dbReference type="Gene3D" id="3.40.50.300">
    <property type="entry name" value="P-loop containing nucleotide triphosphate hydrolases"/>
    <property type="match status" value="1"/>
</dbReference>